<dbReference type="EMBL" id="LT670849">
    <property type="protein sequence ID" value="SHN85316.1"/>
    <property type="molecule type" value="Genomic_DNA"/>
</dbReference>
<reference evidence="3" key="1">
    <citation type="submission" date="2016-11" db="EMBL/GenBank/DDBJ databases">
        <authorList>
            <person name="Varghese N."/>
            <person name="Submissions S."/>
        </authorList>
    </citation>
    <scope>NUCLEOTIDE SEQUENCE [LARGE SCALE GENOMIC DNA]</scope>
    <source>
        <strain evidence="3">GAS401</strain>
    </source>
</reference>
<evidence type="ECO:0000313" key="2">
    <source>
        <dbReference type="EMBL" id="SHN85316.1"/>
    </source>
</evidence>
<evidence type="ECO:0000256" key="1">
    <source>
        <dbReference type="SAM" id="MobiDB-lite"/>
    </source>
</evidence>
<evidence type="ECO:0000313" key="3">
    <source>
        <dbReference type="Proteomes" id="UP000184096"/>
    </source>
</evidence>
<accession>A0A1M7UR02</accession>
<feature type="compositionally biased region" description="Pro residues" evidence="1">
    <location>
        <begin position="52"/>
        <end position="66"/>
    </location>
</feature>
<proteinExistence type="predicted"/>
<organism evidence="2 3">
    <name type="scientific">Bradyrhizobium erythrophlei</name>
    <dbReference type="NCBI Taxonomy" id="1437360"/>
    <lineage>
        <taxon>Bacteria</taxon>
        <taxon>Pseudomonadati</taxon>
        <taxon>Pseudomonadota</taxon>
        <taxon>Alphaproteobacteria</taxon>
        <taxon>Hyphomicrobiales</taxon>
        <taxon>Nitrobacteraceae</taxon>
        <taxon>Bradyrhizobium</taxon>
    </lineage>
</organism>
<dbReference type="OrthoDB" id="8243521at2"/>
<name>A0A1M7UR02_9BRAD</name>
<feature type="region of interest" description="Disordered" evidence="1">
    <location>
        <begin position="39"/>
        <end position="66"/>
    </location>
</feature>
<dbReference type="Proteomes" id="UP000184096">
    <property type="component" value="Chromosome I"/>
</dbReference>
<dbReference type="AlphaFoldDB" id="A0A1M7UR02"/>
<protein>
    <submittedName>
        <fullName evidence="2">Uncharacterized protein</fullName>
    </submittedName>
</protein>
<sequence>MVGRAYLSRQMTALLNFARQTNNPELSALLVQKAARLKSQADEITPPEDIGPRPPDVEPAPPFRRG</sequence>
<dbReference type="RefSeq" id="WP_072826560.1">
    <property type="nucleotide sequence ID" value="NZ_LT670849.1"/>
</dbReference>
<gene>
    <name evidence="2" type="ORF">SAMN05444170_6254</name>
</gene>
<keyword evidence="3" id="KW-1185">Reference proteome</keyword>